<name>A0A3S8NF50_9VIRU</name>
<dbReference type="InterPro" id="IPR013321">
    <property type="entry name" value="Arc_rbn_hlx_hlx"/>
</dbReference>
<evidence type="ECO:0000313" key="2">
    <source>
        <dbReference type="Proteomes" id="UP000277970"/>
    </source>
</evidence>
<proteinExistence type="predicted"/>
<evidence type="ECO:0000313" key="1">
    <source>
        <dbReference type="EMBL" id="AZI75897.1"/>
    </source>
</evidence>
<reference evidence="1" key="1">
    <citation type="journal article" date="2018" name="Environ. Microbiol.">
        <title>New archaeal viruses discovered by metagenomic analysis of viral communities in enrichment cultures.</title>
        <authorList>
            <person name="Liu Y."/>
            <person name="Brandt D."/>
            <person name="Ishino S."/>
            <person name="Ishino Y."/>
            <person name="Koonin E.V."/>
            <person name="Kalinowski J."/>
            <person name="Krupovic M."/>
            <person name="Prangishvili D."/>
        </authorList>
    </citation>
    <scope>NUCLEOTIDE SEQUENCE [LARGE SCALE GENOMIC DNA]</scope>
</reference>
<keyword evidence="2" id="KW-1185">Reference proteome</keyword>
<accession>A0A3S8NF50</accession>
<gene>
    <name evidence="1" type="ORF">SBRV1_gp08</name>
</gene>
<organism evidence="1">
    <name type="scientific">Sulfolobales Beppu rod-shaped virus 1</name>
    <dbReference type="NCBI Taxonomy" id="2493121"/>
    <lineage>
        <taxon>Viruses</taxon>
        <taxon>Adnaviria</taxon>
        <taxon>Zilligvirae</taxon>
        <taxon>Taleaviricota</taxon>
        <taxon>Tokiviricetes</taxon>
        <taxon>Ligamenvirales</taxon>
        <taxon>Rudiviridae</taxon>
        <taxon>Japarudivirus</taxon>
        <taxon>Japarudivirus beppuense</taxon>
        <taxon>Japarudivirus SBRV1</taxon>
    </lineage>
</organism>
<dbReference type="EMBL" id="MK064565">
    <property type="protein sequence ID" value="AZI75897.1"/>
    <property type="molecule type" value="Genomic_DNA"/>
</dbReference>
<dbReference type="Gene3D" id="1.10.1220.10">
    <property type="entry name" value="Met repressor-like"/>
    <property type="match status" value="1"/>
</dbReference>
<dbReference type="Proteomes" id="UP000277970">
    <property type="component" value="Segment"/>
</dbReference>
<protein>
    <submittedName>
        <fullName evidence="1">Ribbon-helix-helix domain</fullName>
    </submittedName>
</protein>
<dbReference type="GO" id="GO:0006355">
    <property type="term" value="P:regulation of DNA-templated transcription"/>
    <property type="evidence" value="ECO:0007669"/>
    <property type="project" value="InterPro"/>
</dbReference>
<sequence length="56" mass="6697">MSTKQKEDETKIVVSTRINKEIFIKFKSCVYLNDMTINEALEQLMKEFLEKHNCKK</sequence>